<dbReference type="InterPro" id="IPR046096">
    <property type="entry name" value="DUF6114"/>
</dbReference>
<evidence type="ECO:0000256" key="1">
    <source>
        <dbReference type="SAM" id="MobiDB-lite"/>
    </source>
</evidence>
<evidence type="ECO:0000313" key="3">
    <source>
        <dbReference type="EMBL" id="MCX2818480.1"/>
    </source>
</evidence>
<comment type="caution">
    <text evidence="3">The sequence shown here is derived from an EMBL/GenBank/DDBJ whole genome shotgun (WGS) entry which is preliminary data.</text>
</comment>
<feature type="transmembrane region" description="Helical" evidence="2">
    <location>
        <begin position="69"/>
        <end position="91"/>
    </location>
</feature>
<protein>
    <submittedName>
        <fullName evidence="3">DUF6114 domain-containing protein</fullName>
    </submittedName>
</protein>
<accession>A0A9Q4GH63</accession>
<gene>
    <name evidence="3" type="ORF">EGH25_03815</name>
</gene>
<feature type="transmembrane region" description="Helical" evidence="2">
    <location>
        <begin position="36"/>
        <end position="57"/>
    </location>
</feature>
<proteinExistence type="predicted"/>
<dbReference type="RefSeq" id="WP_266086324.1">
    <property type="nucleotide sequence ID" value="NZ_RKLV01000003.1"/>
</dbReference>
<organism evidence="3 4">
    <name type="scientific">Halorutilus salinus</name>
    <dbReference type="NCBI Taxonomy" id="2487751"/>
    <lineage>
        <taxon>Archaea</taxon>
        <taxon>Methanobacteriati</taxon>
        <taxon>Methanobacteriota</taxon>
        <taxon>Stenosarchaea group</taxon>
        <taxon>Halobacteria</taxon>
        <taxon>Halorutilales</taxon>
        <taxon>Halorutilaceae</taxon>
        <taxon>Halorutilus</taxon>
    </lineage>
</organism>
<reference evidence="3" key="1">
    <citation type="submission" date="2022-09" db="EMBL/GenBank/DDBJ databases">
        <title>Haloadaptaus new haloarchaeum isolated from saline soil.</title>
        <authorList>
            <person name="Duran-Viseras A."/>
            <person name="Sanchez-Porro C."/>
            <person name="Ventosa A."/>
        </authorList>
    </citation>
    <scope>NUCLEOTIDE SEQUENCE</scope>
    <source>
        <strain evidence="3">F3-133</strain>
    </source>
</reference>
<sequence>MASSAVIAIGKPILKTYRRYAAYKAKFDDWRAVRPFWGGVLLMLSGLLLGYIPFYTLDNFAFTGGTGELIGLIGLVFAFFTFLSGVASITHPQISTLAGMTGIVMAILSIVGGTFGGMGVGTFVGMVGGSLCVAWIQEEETVELDPDAEEQGVEELRKKAQQYEQMVNEGEIDSDDDVEVDDLTLDEEGDAHVEAEADAEEAEEVGADENLSAEEAEAETETAGGVEDLTEDGDEEPKQTETDNEGTTETEEKNG</sequence>
<keyword evidence="2" id="KW-0812">Transmembrane</keyword>
<keyword evidence="4" id="KW-1185">Reference proteome</keyword>
<feature type="compositionally biased region" description="Acidic residues" evidence="1">
    <location>
        <begin position="196"/>
        <end position="220"/>
    </location>
</feature>
<feature type="region of interest" description="Disordered" evidence="1">
    <location>
        <begin position="187"/>
        <end position="255"/>
    </location>
</feature>
<keyword evidence="2" id="KW-1133">Transmembrane helix</keyword>
<keyword evidence="2" id="KW-0472">Membrane</keyword>
<feature type="transmembrane region" description="Helical" evidence="2">
    <location>
        <begin position="103"/>
        <end position="136"/>
    </location>
</feature>
<evidence type="ECO:0000256" key="2">
    <source>
        <dbReference type="SAM" id="Phobius"/>
    </source>
</evidence>
<dbReference type="Pfam" id="PF19609">
    <property type="entry name" value="DUF6114"/>
    <property type="match status" value="1"/>
</dbReference>
<name>A0A9Q4GH63_9EURY</name>
<dbReference type="AlphaFoldDB" id="A0A9Q4GH63"/>
<evidence type="ECO:0000313" key="4">
    <source>
        <dbReference type="Proteomes" id="UP001149411"/>
    </source>
</evidence>
<dbReference type="EMBL" id="RKLV01000003">
    <property type="protein sequence ID" value="MCX2818480.1"/>
    <property type="molecule type" value="Genomic_DNA"/>
</dbReference>
<dbReference type="Proteomes" id="UP001149411">
    <property type="component" value="Unassembled WGS sequence"/>
</dbReference>